<keyword evidence="1" id="KW-0812">Transmembrane</keyword>
<organism evidence="2 3">
    <name type="scientific">Paractinoplanes durhamensis</name>
    <dbReference type="NCBI Taxonomy" id="113563"/>
    <lineage>
        <taxon>Bacteria</taxon>
        <taxon>Bacillati</taxon>
        <taxon>Actinomycetota</taxon>
        <taxon>Actinomycetes</taxon>
        <taxon>Micromonosporales</taxon>
        <taxon>Micromonosporaceae</taxon>
        <taxon>Paractinoplanes</taxon>
    </lineage>
</organism>
<dbReference type="Proteomes" id="UP000637628">
    <property type="component" value="Unassembled WGS sequence"/>
</dbReference>
<feature type="transmembrane region" description="Helical" evidence="1">
    <location>
        <begin position="49"/>
        <end position="70"/>
    </location>
</feature>
<proteinExistence type="predicted"/>
<keyword evidence="1" id="KW-0472">Membrane</keyword>
<accession>A0ABQ3YQF0</accession>
<dbReference type="RefSeq" id="WP_203725470.1">
    <property type="nucleotide sequence ID" value="NZ_BAAATX010000015.1"/>
</dbReference>
<feature type="transmembrane region" description="Helical" evidence="1">
    <location>
        <begin position="21"/>
        <end position="43"/>
    </location>
</feature>
<protein>
    <submittedName>
        <fullName evidence="2">Uncharacterized protein</fullName>
    </submittedName>
</protein>
<evidence type="ECO:0000313" key="2">
    <source>
        <dbReference type="EMBL" id="GID99805.1"/>
    </source>
</evidence>
<sequence>MPASLVVGLLVAWRLRLRHPWLVSAVGLFLAMVFGVAIATVVAEALTTVVGYGAGLAGVIAAYSGIAVFCGPDTRA</sequence>
<reference evidence="2 3" key="1">
    <citation type="submission" date="2021-01" db="EMBL/GenBank/DDBJ databases">
        <title>Whole genome shotgun sequence of Actinoplanes durhamensis NBRC 14914.</title>
        <authorList>
            <person name="Komaki H."/>
            <person name="Tamura T."/>
        </authorList>
    </citation>
    <scope>NUCLEOTIDE SEQUENCE [LARGE SCALE GENOMIC DNA]</scope>
    <source>
        <strain evidence="2 3">NBRC 14914</strain>
    </source>
</reference>
<comment type="caution">
    <text evidence="2">The sequence shown here is derived from an EMBL/GenBank/DDBJ whole genome shotgun (WGS) entry which is preliminary data.</text>
</comment>
<gene>
    <name evidence="2" type="ORF">Adu01nite_11560</name>
</gene>
<dbReference type="EMBL" id="BOML01000012">
    <property type="protein sequence ID" value="GID99805.1"/>
    <property type="molecule type" value="Genomic_DNA"/>
</dbReference>
<keyword evidence="3" id="KW-1185">Reference proteome</keyword>
<keyword evidence="1" id="KW-1133">Transmembrane helix</keyword>
<name>A0ABQ3YQF0_9ACTN</name>
<evidence type="ECO:0000313" key="3">
    <source>
        <dbReference type="Proteomes" id="UP000637628"/>
    </source>
</evidence>
<evidence type="ECO:0000256" key="1">
    <source>
        <dbReference type="SAM" id="Phobius"/>
    </source>
</evidence>